<evidence type="ECO:0000313" key="3">
    <source>
        <dbReference type="EMBL" id="QUF07015.1"/>
    </source>
</evidence>
<keyword evidence="2" id="KW-0472">Membrane</keyword>
<proteinExistence type="predicted"/>
<keyword evidence="2" id="KW-0812">Transmembrane</keyword>
<feature type="compositionally biased region" description="Low complexity" evidence="1">
    <location>
        <begin position="38"/>
        <end position="50"/>
    </location>
</feature>
<evidence type="ECO:0000313" key="4">
    <source>
        <dbReference type="Proteomes" id="UP000677152"/>
    </source>
</evidence>
<gene>
    <name evidence="3" type="ORF">KCV87_13760</name>
</gene>
<dbReference type="Proteomes" id="UP000677152">
    <property type="component" value="Chromosome"/>
</dbReference>
<sequence length="91" mass="9412">MSLGPRPGEGPVLDATRAGGARRTLEVHRLAPAPPRRQLPSDPASAAPPAIAEGDDERLPEPTGPWLRDALSPAVLLALWALATLLVAALA</sequence>
<name>A0AA45LCZ6_9PSEU</name>
<evidence type="ECO:0000256" key="2">
    <source>
        <dbReference type="SAM" id="Phobius"/>
    </source>
</evidence>
<dbReference type="AlphaFoldDB" id="A0AA45LCZ6"/>
<protein>
    <submittedName>
        <fullName evidence="3">Uncharacterized protein</fullName>
    </submittedName>
</protein>
<accession>A0AA45LCZ6</accession>
<evidence type="ECO:0000256" key="1">
    <source>
        <dbReference type="SAM" id="MobiDB-lite"/>
    </source>
</evidence>
<keyword evidence="2" id="KW-1133">Transmembrane helix</keyword>
<reference evidence="3" key="1">
    <citation type="submission" date="2021-04" db="EMBL/GenBank/DDBJ databases">
        <title>Genomic sequence of Actinosynnema pretiosum subsp. pretiosum ATCC 31280 (C-14919).</title>
        <authorList>
            <person name="Bai L."/>
            <person name="Wang X."/>
            <person name="Xiao Y."/>
        </authorList>
    </citation>
    <scope>NUCLEOTIDE SEQUENCE</scope>
    <source>
        <strain evidence="3">ATCC 31280</strain>
    </source>
</reference>
<feature type="transmembrane region" description="Helical" evidence="2">
    <location>
        <begin position="70"/>
        <end position="90"/>
    </location>
</feature>
<organism evidence="3 4">
    <name type="scientific">Actinosynnema pretiosum subsp. pretiosum</name>
    <dbReference type="NCBI Taxonomy" id="103721"/>
    <lineage>
        <taxon>Bacteria</taxon>
        <taxon>Bacillati</taxon>
        <taxon>Actinomycetota</taxon>
        <taxon>Actinomycetes</taxon>
        <taxon>Pseudonocardiales</taxon>
        <taxon>Pseudonocardiaceae</taxon>
        <taxon>Actinosynnema</taxon>
    </lineage>
</organism>
<feature type="region of interest" description="Disordered" evidence="1">
    <location>
        <begin position="1"/>
        <end position="65"/>
    </location>
</feature>
<dbReference type="EMBL" id="CP073249">
    <property type="protein sequence ID" value="QUF07015.1"/>
    <property type="molecule type" value="Genomic_DNA"/>
</dbReference>